<comment type="caution">
    <text evidence="7">The sequence shown here is derived from an EMBL/GenBank/DDBJ whole genome shotgun (WGS) entry which is preliminary data.</text>
</comment>
<dbReference type="EMBL" id="JAKOAV010000022">
    <property type="protein sequence ID" value="MDF9409036.1"/>
    <property type="molecule type" value="Genomic_DNA"/>
</dbReference>
<evidence type="ECO:0000256" key="2">
    <source>
        <dbReference type="ARBA" id="ARBA00023015"/>
    </source>
</evidence>
<dbReference type="RefSeq" id="WP_277444448.1">
    <property type="nucleotide sequence ID" value="NZ_JAKOAV010000022.1"/>
</dbReference>
<feature type="short sequence motif" description="Polymerase core binding" evidence="6">
    <location>
        <begin position="51"/>
        <end position="64"/>
    </location>
</feature>
<keyword evidence="3 6" id="KW-0731">Sigma factor</keyword>
<sequence>MFPVQDTEAEIKKIKHGDSLARENFLESCKPFIYKVVCKFTGKNLEWGRDDELAIGLIAFNEAIDRFCNDFGVPFLAYSRNVMKSRLVDHYRRENKNAKFFITQLSLQEDGINNVEFAKSWEIFLEEEAAREREEEIKEFEDLLNMYGVSFEDLVKCSPRHRDTRRSLMLAAWELAKESSLFKKFMDNKKLPLVELGEITGIGRKTLERGRKYIIAMALLINRREDFLYLASYLKLPVNSLGGI</sequence>
<dbReference type="GO" id="GO:0005737">
    <property type="term" value="C:cytoplasm"/>
    <property type="evidence" value="ECO:0007669"/>
    <property type="project" value="UniProtKB-SubCell"/>
</dbReference>
<comment type="function">
    <text evidence="6">Sigma factors are initiation factors that promote the attachment of RNA polymerase to specific initiation sites and are then released.</text>
</comment>
<comment type="activity regulation">
    <text evidence="6">Negatively regulated by the anti-sigma-I factor RsgI.</text>
</comment>
<name>A0A9X4H2N0_9FIRM</name>
<keyword evidence="1 6" id="KW-0963">Cytoplasm</keyword>
<dbReference type="InterPro" id="IPR014284">
    <property type="entry name" value="RNA_pol_sigma-70_dom"/>
</dbReference>
<keyword evidence="2 6" id="KW-0805">Transcription regulation</keyword>
<dbReference type="NCBIfam" id="TIGR02895">
    <property type="entry name" value="spore_sigI"/>
    <property type="match status" value="1"/>
</dbReference>
<dbReference type="AlphaFoldDB" id="A0A9X4H2N0"/>
<evidence type="ECO:0000256" key="1">
    <source>
        <dbReference type="ARBA" id="ARBA00022490"/>
    </source>
</evidence>
<dbReference type="InterPro" id="IPR013325">
    <property type="entry name" value="RNA_pol_sigma_r2"/>
</dbReference>
<dbReference type="NCBIfam" id="TIGR02937">
    <property type="entry name" value="sigma70-ECF"/>
    <property type="match status" value="1"/>
</dbReference>
<dbReference type="PIRSF" id="PIRSF038953">
    <property type="entry name" value="SigI"/>
    <property type="match status" value="1"/>
</dbReference>
<keyword evidence="4 6" id="KW-0238">DNA-binding</keyword>
<gene>
    <name evidence="6 7" type="primary">sigI</name>
    <name evidence="7" type="ORF">L7E55_11800</name>
</gene>
<dbReference type="NCBIfam" id="NF006175">
    <property type="entry name" value="PRK08311.2-3"/>
    <property type="match status" value="1"/>
</dbReference>
<dbReference type="GO" id="GO:0016987">
    <property type="term" value="F:sigma factor activity"/>
    <property type="evidence" value="ECO:0007669"/>
    <property type="project" value="UniProtKB-UniRule"/>
</dbReference>
<dbReference type="InterPro" id="IPR014244">
    <property type="entry name" value="RNA_pol_sigma-I"/>
</dbReference>
<evidence type="ECO:0000256" key="5">
    <source>
        <dbReference type="ARBA" id="ARBA00023163"/>
    </source>
</evidence>
<protein>
    <recommendedName>
        <fullName evidence="6">RNA polymerase sigma factor SigI</fullName>
    </recommendedName>
</protein>
<evidence type="ECO:0000313" key="8">
    <source>
        <dbReference type="Proteomes" id="UP001154312"/>
    </source>
</evidence>
<comment type="similarity">
    <text evidence="6">Belongs to the sigma-70 factor family. SigI subfamily.</text>
</comment>
<feature type="DNA-binding region" description="H-T-H motif" evidence="6">
    <location>
        <begin position="193"/>
        <end position="212"/>
    </location>
</feature>
<dbReference type="GO" id="GO:0003677">
    <property type="term" value="F:DNA binding"/>
    <property type="evidence" value="ECO:0007669"/>
    <property type="project" value="UniProtKB-UniRule"/>
</dbReference>
<evidence type="ECO:0000313" key="7">
    <source>
        <dbReference type="EMBL" id="MDF9409036.1"/>
    </source>
</evidence>
<evidence type="ECO:0000256" key="3">
    <source>
        <dbReference type="ARBA" id="ARBA00023082"/>
    </source>
</evidence>
<dbReference type="GO" id="GO:0006352">
    <property type="term" value="P:DNA-templated transcription initiation"/>
    <property type="evidence" value="ECO:0007669"/>
    <property type="project" value="UniProtKB-UniRule"/>
</dbReference>
<evidence type="ECO:0000256" key="4">
    <source>
        <dbReference type="ARBA" id="ARBA00023125"/>
    </source>
</evidence>
<comment type="subunit">
    <text evidence="6">Interacts with RsgI.</text>
</comment>
<keyword evidence="6" id="KW-0346">Stress response</keyword>
<proteinExistence type="inferred from homology"/>
<dbReference type="Gene3D" id="1.20.120.1810">
    <property type="match status" value="1"/>
</dbReference>
<dbReference type="Proteomes" id="UP001154312">
    <property type="component" value="Unassembled WGS sequence"/>
</dbReference>
<accession>A0A9X4H2N0</accession>
<organism evidence="7 8">
    <name type="scientific">Pelotomaculum isophthalicicum JI</name>
    <dbReference type="NCBI Taxonomy" id="947010"/>
    <lineage>
        <taxon>Bacteria</taxon>
        <taxon>Bacillati</taxon>
        <taxon>Bacillota</taxon>
        <taxon>Clostridia</taxon>
        <taxon>Eubacteriales</taxon>
        <taxon>Desulfotomaculaceae</taxon>
        <taxon>Pelotomaculum</taxon>
    </lineage>
</organism>
<keyword evidence="8" id="KW-1185">Reference proteome</keyword>
<dbReference type="HAMAP" id="MF_02064">
    <property type="entry name" value="Sigma70_SigI"/>
    <property type="match status" value="1"/>
</dbReference>
<reference evidence="7" key="1">
    <citation type="submission" date="2022-02" db="EMBL/GenBank/DDBJ databases">
        <authorList>
            <person name="Leng L."/>
        </authorList>
    </citation>
    <scope>NUCLEOTIDE SEQUENCE</scope>
    <source>
        <strain evidence="7">JI</strain>
    </source>
</reference>
<keyword evidence="5 6" id="KW-0804">Transcription</keyword>
<dbReference type="SUPFAM" id="SSF88946">
    <property type="entry name" value="Sigma2 domain of RNA polymerase sigma factors"/>
    <property type="match status" value="1"/>
</dbReference>
<evidence type="ECO:0000256" key="6">
    <source>
        <dbReference type="HAMAP-Rule" id="MF_02064"/>
    </source>
</evidence>
<comment type="subcellular location">
    <subcellularLocation>
        <location evidence="6">Cytoplasm</location>
    </subcellularLocation>
</comment>